<proteinExistence type="predicted"/>
<name>A0A9P6GB81_9PLEO</name>
<reference evidence="2" key="1">
    <citation type="journal article" date="2020" name="Mol. Plant Microbe Interact.">
        <title>Genome Sequence of the Biocontrol Agent Coniothyrium minitans strain Conio (IMI 134523).</title>
        <authorList>
            <person name="Patel D."/>
            <person name="Shittu T.A."/>
            <person name="Baroncelli R."/>
            <person name="Muthumeenakshi S."/>
            <person name="Osborne T.H."/>
            <person name="Janganan T.K."/>
            <person name="Sreenivasaprasad S."/>
        </authorList>
    </citation>
    <scope>NUCLEOTIDE SEQUENCE</scope>
    <source>
        <strain evidence="2">Conio</strain>
    </source>
</reference>
<feature type="compositionally biased region" description="Low complexity" evidence="1">
    <location>
        <begin position="82"/>
        <end position="91"/>
    </location>
</feature>
<gene>
    <name evidence="2" type="ORF">PMIN01_09329</name>
</gene>
<sequence>MSRAYCVPVRRLPTKSTLCPEQFPSINPVLSPPQRVLLPGACSHLHQGPFALAQIRQACALANDTRPHLPLQPNENAPHFNSTHSTHSTHSLQALLAQRVQPSRDFRSVLPVSLQPSLADQPSYAASAYPASSIYPLQVDMLIRPAHRHT</sequence>
<accession>A0A9P6GB81</accession>
<keyword evidence="3" id="KW-1185">Reference proteome</keyword>
<evidence type="ECO:0000313" key="3">
    <source>
        <dbReference type="Proteomes" id="UP000756921"/>
    </source>
</evidence>
<protein>
    <submittedName>
        <fullName evidence="2">Uncharacterized protein</fullName>
    </submittedName>
</protein>
<dbReference type="Proteomes" id="UP000756921">
    <property type="component" value="Unassembled WGS sequence"/>
</dbReference>
<organism evidence="2 3">
    <name type="scientific">Paraphaeosphaeria minitans</name>
    <dbReference type="NCBI Taxonomy" id="565426"/>
    <lineage>
        <taxon>Eukaryota</taxon>
        <taxon>Fungi</taxon>
        <taxon>Dikarya</taxon>
        <taxon>Ascomycota</taxon>
        <taxon>Pezizomycotina</taxon>
        <taxon>Dothideomycetes</taxon>
        <taxon>Pleosporomycetidae</taxon>
        <taxon>Pleosporales</taxon>
        <taxon>Massarineae</taxon>
        <taxon>Didymosphaeriaceae</taxon>
        <taxon>Paraphaeosphaeria</taxon>
    </lineage>
</organism>
<dbReference type="EMBL" id="WJXW01000010">
    <property type="protein sequence ID" value="KAF9732471.1"/>
    <property type="molecule type" value="Genomic_DNA"/>
</dbReference>
<evidence type="ECO:0000256" key="1">
    <source>
        <dbReference type="SAM" id="MobiDB-lite"/>
    </source>
</evidence>
<dbReference type="AlphaFoldDB" id="A0A9P6GB81"/>
<comment type="caution">
    <text evidence="2">The sequence shown here is derived from an EMBL/GenBank/DDBJ whole genome shotgun (WGS) entry which is preliminary data.</text>
</comment>
<evidence type="ECO:0000313" key="2">
    <source>
        <dbReference type="EMBL" id="KAF9732471.1"/>
    </source>
</evidence>
<feature type="region of interest" description="Disordered" evidence="1">
    <location>
        <begin position="66"/>
        <end position="92"/>
    </location>
</feature>